<accession>A0ABR8YP27</accession>
<dbReference type="InterPro" id="IPR003669">
    <property type="entry name" value="Thymidylate_synthase_ThyX"/>
</dbReference>
<dbReference type="Proteomes" id="UP000627166">
    <property type="component" value="Unassembled WGS sequence"/>
</dbReference>
<evidence type="ECO:0000313" key="2">
    <source>
        <dbReference type="Proteomes" id="UP000627166"/>
    </source>
</evidence>
<dbReference type="SUPFAM" id="SSF69796">
    <property type="entry name" value="Thymidylate synthase-complementing protein Thy1"/>
    <property type="match status" value="1"/>
</dbReference>
<comment type="caution">
    <text evidence="1">The sequence shown here is derived from an EMBL/GenBank/DDBJ whole genome shotgun (WGS) entry which is preliminary data.</text>
</comment>
<gene>
    <name evidence="1" type="ORF">H9637_02920</name>
</gene>
<name>A0ABR8YP27_9CLOT</name>
<sequence>MLPLGLETTFIWKGNVRCLENMFNQRLRTRALKEYQDFMKQLKKQLSVLDEEWKCISDNLFIPK</sequence>
<dbReference type="RefSeq" id="WP_191738977.1">
    <property type="nucleotide sequence ID" value="NZ_JACSQB010000023.1"/>
</dbReference>
<proteinExistence type="predicted"/>
<evidence type="ECO:0000313" key="1">
    <source>
        <dbReference type="EMBL" id="MBD8046003.1"/>
    </source>
</evidence>
<dbReference type="Pfam" id="PF02511">
    <property type="entry name" value="Thy1"/>
    <property type="match status" value="1"/>
</dbReference>
<protein>
    <submittedName>
        <fullName evidence="1">FAD-dependent thymidylate synthase</fullName>
    </submittedName>
</protein>
<keyword evidence="2" id="KW-1185">Reference proteome</keyword>
<organism evidence="1 2">
    <name type="scientific">Clostridium faecium</name>
    <dbReference type="NCBI Taxonomy" id="2762223"/>
    <lineage>
        <taxon>Bacteria</taxon>
        <taxon>Bacillati</taxon>
        <taxon>Bacillota</taxon>
        <taxon>Clostridia</taxon>
        <taxon>Eubacteriales</taxon>
        <taxon>Clostridiaceae</taxon>
        <taxon>Clostridium</taxon>
    </lineage>
</organism>
<dbReference type="InterPro" id="IPR036098">
    <property type="entry name" value="Thymidylate_synthase_ThyX_sf"/>
</dbReference>
<dbReference type="EMBL" id="JACSQB010000023">
    <property type="protein sequence ID" value="MBD8046003.1"/>
    <property type="molecule type" value="Genomic_DNA"/>
</dbReference>
<dbReference type="Gene3D" id="3.30.1360.170">
    <property type="match status" value="1"/>
</dbReference>
<reference evidence="1 2" key="1">
    <citation type="submission" date="2020-08" db="EMBL/GenBank/DDBJ databases">
        <title>A Genomic Blueprint of the Chicken Gut Microbiome.</title>
        <authorList>
            <person name="Gilroy R."/>
            <person name="Ravi A."/>
            <person name="Getino M."/>
            <person name="Pursley I."/>
            <person name="Horton D.L."/>
            <person name="Alikhan N.-F."/>
            <person name="Baker D."/>
            <person name="Gharbi K."/>
            <person name="Hall N."/>
            <person name="Watson M."/>
            <person name="Adriaenssens E.M."/>
            <person name="Foster-Nyarko E."/>
            <person name="Jarju S."/>
            <person name="Secka A."/>
            <person name="Antonio M."/>
            <person name="Oren A."/>
            <person name="Chaudhuri R."/>
            <person name="La Ragione R.M."/>
            <person name="Hildebrand F."/>
            <person name="Pallen M.J."/>
        </authorList>
    </citation>
    <scope>NUCLEOTIDE SEQUENCE [LARGE SCALE GENOMIC DNA]</scope>
    <source>
        <strain evidence="1 2">N37</strain>
    </source>
</reference>